<reference evidence="2 3" key="1">
    <citation type="submission" date="2024-06" db="EMBL/GenBank/DDBJ databases">
        <title>Genomic Encyclopedia of Type Strains, Phase IV (KMG-IV): sequencing the most valuable type-strain genomes for metagenomic binning, comparative biology and taxonomic classification.</title>
        <authorList>
            <person name="Goeker M."/>
        </authorList>
    </citation>
    <scope>NUCLEOTIDE SEQUENCE [LARGE SCALE GENOMIC DNA]</scope>
    <source>
        <strain evidence="2 3">DSM 29126</strain>
    </source>
</reference>
<keyword evidence="1" id="KW-0472">Membrane</keyword>
<protein>
    <submittedName>
        <fullName evidence="2">Uncharacterized protein</fullName>
    </submittedName>
</protein>
<feature type="transmembrane region" description="Helical" evidence="1">
    <location>
        <begin position="6"/>
        <end position="24"/>
    </location>
</feature>
<evidence type="ECO:0000256" key="1">
    <source>
        <dbReference type="SAM" id="Phobius"/>
    </source>
</evidence>
<sequence>MIEIFPYSPLSIFIAIVIKGYLISHQIYSKIKLSFSYYPYKYDSPTTYFIIKSKFLTSEKMNNYIKNVRDYSELATIIIIGQNIDYEELFKNHYRVFGVINTTNNKSLTFIRDQVHFYLDGLYGLKKKESD</sequence>
<organism evidence="2 3">
    <name type="scientific">Streptococcus parasuis</name>
    <dbReference type="NCBI Taxonomy" id="1501662"/>
    <lineage>
        <taxon>Bacteria</taxon>
        <taxon>Bacillati</taxon>
        <taxon>Bacillota</taxon>
        <taxon>Bacilli</taxon>
        <taxon>Lactobacillales</taxon>
        <taxon>Streptococcaceae</taxon>
        <taxon>Streptococcus</taxon>
    </lineage>
</organism>
<dbReference type="RefSeq" id="WP_237395093.1">
    <property type="nucleotide sequence ID" value="NZ_AP024276.1"/>
</dbReference>
<keyword evidence="3" id="KW-1185">Reference proteome</keyword>
<keyword evidence="1" id="KW-0812">Transmembrane</keyword>
<dbReference type="EMBL" id="JBEPLX010000035">
    <property type="protein sequence ID" value="MET3534863.1"/>
    <property type="molecule type" value="Genomic_DNA"/>
</dbReference>
<dbReference type="Proteomes" id="UP001549134">
    <property type="component" value="Unassembled WGS sequence"/>
</dbReference>
<evidence type="ECO:0000313" key="2">
    <source>
        <dbReference type="EMBL" id="MET3534863.1"/>
    </source>
</evidence>
<keyword evidence="1" id="KW-1133">Transmembrane helix</keyword>
<gene>
    <name evidence="2" type="ORF">ABID50_002029</name>
</gene>
<evidence type="ECO:0000313" key="3">
    <source>
        <dbReference type="Proteomes" id="UP001549134"/>
    </source>
</evidence>
<dbReference type="GeneID" id="78827259"/>
<name>A0ABV2EUW2_9STRE</name>
<accession>A0ABV2EUW2</accession>
<comment type="caution">
    <text evidence="2">The sequence shown here is derived from an EMBL/GenBank/DDBJ whole genome shotgun (WGS) entry which is preliminary data.</text>
</comment>
<proteinExistence type="predicted"/>